<proteinExistence type="predicted"/>
<dbReference type="SUPFAM" id="SSF58069">
    <property type="entry name" value="Virus ectodomain"/>
    <property type="match status" value="1"/>
</dbReference>
<reference evidence="1" key="1">
    <citation type="submission" date="2025-08" db="UniProtKB">
        <authorList>
            <consortium name="Ensembl"/>
        </authorList>
    </citation>
    <scope>IDENTIFICATION</scope>
</reference>
<dbReference type="InterPro" id="IPR018154">
    <property type="entry name" value="TLV/ENV_coat_polyprotein"/>
</dbReference>
<dbReference type="Ensembl" id="ENSCCRT00015036266.1">
    <property type="protein sequence ID" value="ENSCCRP00015035045.1"/>
    <property type="gene ID" value="ENSCCRG00015014624.1"/>
</dbReference>
<dbReference type="Proteomes" id="UP000694700">
    <property type="component" value="Unplaced"/>
</dbReference>
<accession>A0A8C1UCU4</accession>
<dbReference type="PROSITE" id="PS51257">
    <property type="entry name" value="PROKAR_LIPOPROTEIN"/>
    <property type="match status" value="1"/>
</dbReference>
<sequence length="134" mass="15134">MLRLLALAGGGSTSCNDTTPGRRNWTESTPISVQQRMGHVSWQVQILSNETQRGFHLIAEEMQGLYTAVYQNRLVLDIMTSEKGGICKMLNEKCCFNVPANHKNMTSVIEHMRNAIRPPPQRSDNGWFVCEIIK</sequence>
<organism evidence="1 2">
    <name type="scientific">Cyprinus carpio</name>
    <name type="common">Common carp</name>
    <dbReference type="NCBI Taxonomy" id="7962"/>
    <lineage>
        <taxon>Eukaryota</taxon>
        <taxon>Metazoa</taxon>
        <taxon>Chordata</taxon>
        <taxon>Craniata</taxon>
        <taxon>Vertebrata</taxon>
        <taxon>Euteleostomi</taxon>
        <taxon>Actinopterygii</taxon>
        <taxon>Neopterygii</taxon>
        <taxon>Teleostei</taxon>
        <taxon>Ostariophysi</taxon>
        <taxon>Cypriniformes</taxon>
        <taxon>Cyprinidae</taxon>
        <taxon>Cyprininae</taxon>
        <taxon>Cyprinus</taxon>
    </lineage>
</organism>
<dbReference type="Gene3D" id="1.10.287.210">
    <property type="match status" value="1"/>
</dbReference>
<evidence type="ECO:0000313" key="2">
    <source>
        <dbReference type="Proteomes" id="UP000694700"/>
    </source>
</evidence>
<evidence type="ECO:0000313" key="1">
    <source>
        <dbReference type="Ensembl" id="ENSCCRP00015035045.1"/>
    </source>
</evidence>
<protein>
    <submittedName>
        <fullName evidence="1">Uncharacterized protein</fullName>
    </submittedName>
</protein>
<dbReference type="Pfam" id="PF00429">
    <property type="entry name" value="TLV_coat"/>
    <property type="match status" value="1"/>
</dbReference>
<dbReference type="AlphaFoldDB" id="A0A8C1UCU4"/>
<dbReference type="PANTHER" id="PTHR10424">
    <property type="entry name" value="VIRAL ENVELOPE PROTEIN"/>
    <property type="match status" value="1"/>
</dbReference>
<name>A0A8C1UCU4_CYPCA</name>